<dbReference type="InterPro" id="IPR016195">
    <property type="entry name" value="Pol/histidinol_Pase-like"/>
</dbReference>
<dbReference type="Proteomes" id="UP000730161">
    <property type="component" value="Unassembled WGS sequence"/>
</dbReference>
<dbReference type="RefSeq" id="WP_211530550.1">
    <property type="nucleotide sequence ID" value="NZ_JWHL01000005.1"/>
</dbReference>
<dbReference type="Pfam" id="PF01876">
    <property type="entry name" value="RNase_P_p30"/>
    <property type="match status" value="1"/>
</dbReference>
<accession>A0A8J7WA33</accession>
<comment type="function">
    <text evidence="6">Part of ribonuclease P, a protein complex that generates mature tRNA molecules by cleaving their 5'-ends.</text>
</comment>
<comment type="catalytic activity">
    <reaction evidence="6">
        <text>Endonucleolytic cleavage of RNA, removing 5'-extranucleotides from tRNA precursor.</text>
        <dbReference type="EC" id="3.1.26.5"/>
    </reaction>
</comment>
<proteinExistence type="inferred from homology"/>
<sequence>MTVTDVFIHPHPRGDSTIRRMARTARECGFDTLVAIDQPPAEYNGVSILKGIIVSERTMKAVNAAVRKRGDTIVGVTAGENSFNRSVIQTPGVALLTGICSTRRNAFDHVTARFAAEKKVAVHLDIGMLITCRGHTRQKVLTRYRELLTLQRKYEFPFALGSGAYSILDQRSVREMVQLCGLFGMERDETLAALATIPDLRLESSSPRVVS</sequence>
<dbReference type="GO" id="GO:0005737">
    <property type="term" value="C:cytoplasm"/>
    <property type="evidence" value="ECO:0007669"/>
    <property type="project" value="UniProtKB-SubCell"/>
</dbReference>
<dbReference type="HAMAP" id="MF_00756">
    <property type="entry name" value="RNase_P_3"/>
    <property type="match status" value="1"/>
</dbReference>
<dbReference type="Gene3D" id="3.20.20.140">
    <property type="entry name" value="Metal-dependent hydrolases"/>
    <property type="match status" value="1"/>
</dbReference>
<comment type="similarity">
    <text evidence="6">Belongs to the eukaryotic/archaeal RNase P protein component 3 family.</text>
</comment>
<evidence type="ECO:0000256" key="3">
    <source>
        <dbReference type="ARBA" id="ARBA00022722"/>
    </source>
</evidence>
<evidence type="ECO:0000313" key="7">
    <source>
        <dbReference type="EMBL" id="MBR1368902.1"/>
    </source>
</evidence>
<evidence type="ECO:0000256" key="1">
    <source>
        <dbReference type="ARBA" id="ARBA00022490"/>
    </source>
</evidence>
<name>A0A8J7WA33_9EURY</name>
<comment type="subcellular location">
    <subcellularLocation>
        <location evidence="6">Cytoplasm</location>
    </subcellularLocation>
</comment>
<keyword evidence="1 6" id="KW-0963">Cytoplasm</keyword>
<dbReference type="EC" id="3.1.26.5" evidence="6"/>
<reference evidence="7" key="1">
    <citation type="submission" date="2014-12" db="EMBL/GenBank/DDBJ databases">
        <authorList>
            <person name="Huang H.-H."/>
            <person name="Chen S.-C."/>
            <person name="Lai M.-C."/>
        </authorList>
    </citation>
    <scope>NUCLEOTIDE SEQUENCE</scope>
    <source>
        <strain evidence="7">K1F9705b</strain>
    </source>
</reference>
<dbReference type="GO" id="GO:0004526">
    <property type="term" value="F:ribonuclease P activity"/>
    <property type="evidence" value="ECO:0007669"/>
    <property type="project" value="UniProtKB-UniRule"/>
</dbReference>
<dbReference type="EMBL" id="JWHL01000005">
    <property type="protein sequence ID" value="MBR1368902.1"/>
    <property type="molecule type" value="Genomic_DNA"/>
</dbReference>
<dbReference type="SUPFAM" id="SSF89550">
    <property type="entry name" value="PHP domain-like"/>
    <property type="match status" value="1"/>
</dbReference>
<evidence type="ECO:0000313" key="8">
    <source>
        <dbReference type="Proteomes" id="UP000730161"/>
    </source>
</evidence>
<keyword evidence="4 6" id="KW-0255">Endonuclease</keyword>
<keyword evidence="8" id="KW-1185">Reference proteome</keyword>
<organism evidence="7 8">
    <name type="scientific">Methanocalculus chunghsingensis</name>
    <dbReference type="NCBI Taxonomy" id="156457"/>
    <lineage>
        <taxon>Archaea</taxon>
        <taxon>Methanobacteriati</taxon>
        <taxon>Methanobacteriota</taxon>
        <taxon>Stenosarchaea group</taxon>
        <taxon>Methanomicrobia</taxon>
        <taxon>Methanomicrobiales</taxon>
        <taxon>Methanocalculaceae</taxon>
        <taxon>Methanocalculus</taxon>
    </lineage>
</organism>
<evidence type="ECO:0000256" key="4">
    <source>
        <dbReference type="ARBA" id="ARBA00022759"/>
    </source>
</evidence>
<dbReference type="InterPro" id="IPR002738">
    <property type="entry name" value="RNase_P_p30"/>
</dbReference>
<dbReference type="GO" id="GO:0030677">
    <property type="term" value="C:ribonuclease P complex"/>
    <property type="evidence" value="ECO:0007669"/>
    <property type="project" value="UniProtKB-UniRule"/>
</dbReference>
<dbReference type="AlphaFoldDB" id="A0A8J7WA33"/>
<dbReference type="GO" id="GO:0001682">
    <property type="term" value="P:tRNA 5'-leader removal"/>
    <property type="evidence" value="ECO:0007669"/>
    <property type="project" value="UniProtKB-UniRule"/>
</dbReference>
<protein>
    <recommendedName>
        <fullName evidence="6">Ribonuclease P protein component 3</fullName>
        <shortName evidence="6">RNase P component 3</shortName>
        <ecNumber evidence="6">3.1.26.5</ecNumber>
    </recommendedName>
    <alternativeName>
        <fullName evidence="6">Rpp30</fullName>
    </alternativeName>
</protein>
<keyword evidence="2 6" id="KW-0819">tRNA processing</keyword>
<keyword evidence="5 6" id="KW-0378">Hydrolase</keyword>
<evidence type="ECO:0000256" key="6">
    <source>
        <dbReference type="HAMAP-Rule" id="MF_00756"/>
    </source>
</evidence>
<keyword evidence="3 6" id="KW-0540">Nuclease</keyword>
<comment type="caution">
    <text evidence="7">The sequence shown here is derived from an EMBL/GenBank/DDBJ whole genome shotgun (WGS) entry which is preliminary data.</text>
</comment>
<dbReference type="InterPro" id="IPR023539">
    <property type="entry name" value="RNase_P_comp-3_arc"/>
</dbReference>
<evidence type="ECO:0000256" key="2">
    <source>
        <dbReference type="ARBA" id="ARBA00022694"/>
    </source>
</evidence>
<gene>
    <name evidence="6" type="primary">rnp3</name>
    <name evidence="7" type="ORF">RJ53_05005</name>
</gene>
<evidence type="ECO:0000256" key="5">
    <source>
        <dbReference type="ARBA" id="ARBA00022801"/>
    </source>
</evidence>
<dbReference type="OrthoDB" id="85765at2157"/>
<comment type="subunit">
    <text evidence="6">Consists of a catalytic RNA component and at least 4-5 protein subunits.</text>
</comment>